<dbReference type="SUPFAM" id="SSF49899">
    <property type="entry name" value="Concanavalin A-like lectins/glucanases"/>
    <property type="match status" value="1"/>
</dbReference>
<evidence type="ECO:0000256" key="5">
    <source>
        <dbReference type="ARBA" id="ARBA00022475"/>
    </source>
</evidence>
<dbReference type="GO" id="GO:0005524">
    <property type="term" value="F:ATP binding"/>
    <property type="evidence" value="ECO:0007669"/>
    <property type="project" value="UniProtKB-UniRule"/>
</dbReference>
<keyword evidence="10" id="KW-0430">Lectin</keyword>
<dbReference type="InterPro" id="IPR013320">
    <property type="entry name" value="ConA-like_dom_sf"/>
</dbReference>
<evidence type="ECO:0000313" key="25">
    <source>
        <dbReference type="Proteomes" id="UP001642360"/>
    </source>
</evidence>
<evidence type="ECO:0000256" key="4">
    <source>
        <dbReference type="ARBA" id="ARBA00012513"/>
    </source>
</evidence>
<dbReference type="InterPro" id="IPR001245">
    <property type="entry name" value="Ser-Thr/Tyr_kinase_cat_dom"/>
</dbReference>
<evidence type="ECO:0000256" key="12">
    <source>
        <dbReference type="ARBA" id="ARBA00022777"/>
    </source>
</evidence>
<dbReference type="SMART" id="SM00220">
    <property type="entry name" value="S_TKc"/>
    <property type="match status" value="1"/>
</dbReference>
<keyword evidence="9 22" id="KW-0732">Signal</keyword>
<evidence type="ECO:0000256" key="7">
    <source>
        <dbReference type="ARBA" id="ARBA00022679"/>
    </source>
</evidence>
<keyword evidence="7" id="KW-0808">Transferase</keyword>
<feature type="non-terminal residue" evidence="24">
    <location>
        <position position="1"/>
    </location>
</feature>
<dbReference type="Gene3D" id="1.10.510.10">
    <property type="entry name" value="Transferase(Phosphotransferase) domain 1"/>
    <property type="match status" value="1"/>
</dbReference>
<evidence type="ECO:0000256" key="13">
    <source>
        <dbReference type="ARBA" id="ARBA00022840"/>
    </source>
</evidence>
<keyword evidence="8 21" id="KW-0812">Transmembrane</keyword>
<comment type="similarity">
    <text evidence="3">In the C-terminal section; belongs to the protein kinase superfamily. Ser/Thr protein kinase family.</text>
</comment>
<feature type="chain" id="PRO_5044791824" description="non-specific serine/threonine protein kinase" evidence="22">
    <location>
        <begin position="36"/>
        <end position="695"/>
    </location>
</feature>
<dbReference type="CDD" id="cd06899">
    <property type="entry name" value="lectin_legume_LecRK_Arcelin_ConA"/>
    <property type="match status" value="1"/>
</dbReference>
<evidence type="ECO:0000256" key="16">
    <source>
        <dbReference type="ARBA" id="ARBA00023170"/>
    </source>
</evidence>
<evidence type="ECO:0000256" key="11">
    <source>
        <dbReference type="ARBA" id="ARBA00022741"/>
    </source>
</evidence>
<comment type="similarity">
    <text evidence="2">In the N-terminal section; belongs to the leguminous lectin family.</text>
</comment>
<keyword evidence="6" id="KW-0723">Serine/threonine-protein kinase</keyword>
<evidence type="ECO:0000256" key="6">
    <source>
        <dbReference type="ARBA" id="ARBA00022527"/>
    </source>
</evidence>
<dbReference type="InterPro" id="IPR011009">
    <property type="entry name" value="Kinase-like_dom_sf"/>
</dbReference>
<dbReference type="PANTHER" id="PTHR27007">
    <property type="match status" value="1"/>
</dbReference>
<dbReference type="SUPFAM" id="SSF56112">
    <property type="entry name" value="Protein kinase-like (PK-like)"/>
    <property type="match status" value="1"/>
</dbReference>
<keyword evidence="17" id="KW-0325">Glycoprotein</keyword>
<name>A0ABC8SNU9_9AQUA</name>
<dbReference type="FunFam" id="3.30.200.20:FF:000112">
    <property type="entry name" value="Lectin-domain containing receptor kinase A4.3"/>
    <property type="match status" value="1"/>
</dbReference>
<evidence type="ECO:0000256" key="15">
    <source>
        <dbReference type="ARBA" id="ARBA00023136"/>
    </source>
</evidence>
<dbReference type="GO" id="GO:0006952">
    <property type="term" value="P:defense response"/>
    <property type="evidence" value="ECO:0007669"/>
    <property type="project" value="UniProtKB-ARBA"/>
</dbReference>
<evidence type="ECO:0000256" key="9">
    <source>
        <dbReference type="ARBA" id="ARBA00022729"/>
    </source>
</evidence>
<organism evidence="24 25">
    <name type="scientific">Ilex paraguariensis</name>
    <name type="common">yerba mate</name>
    <dbReference type="NCBI Taxonomy" id="185542"/>
    <lineage>
        <taxon>Eukaryota</taxon>
        <taxon>Viridiplantae</taxon>
        <taxon>Streptophyta</taxon>
        <taxon>Embryophyta</taxon>
        <taxon>Tracheophyta</taxon>
        <taxon>Spermatophyta</taxon>
        <taxon>Magnoliopsida</taxon>
        <taxon>eudicotyledons</taxon>
        <taxon>Gunneridae</taxon>
        <taxon>Pentapetalae</taxon>
        <taxon>asterids</taxon>
        <taxon>campanulids</taxon>
        <taxon>Aquifoliales</taxon>
        <taxon>Aquifoliaceae</taxon>
        <taxon>Ilex</taxon>
    </lineage>
</organism>
<dbReference type="FunFam" id="1.10.510.10:FF:000108">
    <property type="entry name" value="L-type lectin-domain containing receptor kinase S.4"/>
    <property type="match status" value="1"/>
</dbReference>
<dbReference type="InterPro" id="IPR017441">
    <property type="entry name" value="Protein_kinase_ATP_BS"/>
</dbReference>
<evidence type="ECO:0000256" key="1">
    <source>
        <dbReference type="ARBA" id="ARBA00004251"/>
    </source>
</evidence>
<evidence type="ECO:0000256" key="22">
    <source>
        <dbReference type="SAM" id="SignalP"/>
    </source>
</evidence>
<keyword evidence="16" id="KW-0675">Receptor</keyword>
<comment type="catalytic activity">
    <reaction evidence="19">
        <text>L-seryl-[protein] + ATP = O-phospho-L-seryl-[protein] + ADP + H(+)</text>
        <dbReference type="Rhea" id="RHEA:17989"/>
        <dbReference type="Rhea" id="RHEA-COMP:9863"/>
        <dbReference type="Rhea" id="RHEA-COMP:11604"/>
        <dbReference type="ChEBI" id="CHEBI:15378"/>
        <dbReference type="ChEBI" id="CHEBI:29999"/>
        <dbReference type="ChEBI" id="CHEBI:30616"/>
        <dbReference type="ChEBI" id="CHEBI:83421"/>
        <dbReference type="ChEBI" id="CHEBI:456216"/>
        <dbReference type="EC" id="2.7.11.1"/>
    </reaction>
</comment>
<evidence type="ECO:0000313" key="24">
    <source>
        <dbReference type="EMBL" id="CAK9158871.1"/>
    </source>
</evidence>
<dbReference type="Gene3D" id="3.30.200.20">
    <property type="entry name" value="Phosphorylase Kinase, domain 1"/>
    <property type="match status" value="1"/>
</dbReference>
<keyword evidence="14 21" id="KW-1133">Transmembrane helix</keyword>
<evidence type="ECO:0000256" key="2">
    <source>
        <dbReference type="ARBA" id="ARBA00008536"/>
    </source>
</evidence>
<dbReference type="GO" id="GO:0004674">
    <property type="term" value="F:protein serine/threonine kinase activity"/>
    <property type="evidence" value="ECO:0007669"/>
    <property type="project" value="UniProtKB-KW"/>
</dbReference>
<evidence type="ECO:0000256" key="17">
    <source>
        <dbReference type="ARBA" id="ARBA00023180"/>
    </source>
</evidence>
<accession>A0ABC8SNU9</accession>
<dbReference type="CDD" id="cd14066">
    <property type="entry name" value="STKc_IRAK"/>
    <property type="match status" value="1"/>
</dbReference>
<evidence type="ECO:0000256" key="14">
    <source>
        <dbReference type="ARBA" id="ARBA00022989"/>
    </source>
</evidence>
<dbReference type="InterPro" id="IPR050528">
    <property type="entry name" value="L-type_Lectin-RKs"/>
</dbReference>
<dbReference type="EC" id="2.7.11.1" evidence="4"/>
<comment type="subcellular location">
    <subcellularLocation>
        <location evidence="1">Cell membrane</location>
        <topology evidence="1">Single-pass type I membrane protein</topology>
    </subcellularLocation>
</comment>
<evidence type="ECO:0000256" key="8">
    <source>
        <dbReference type="ARBA" id="ARBA00022692"/>
    </source>
</evidence>
<dbReference type="PROSITE" id="PS00108">
    <property type="entry name" value="PROTEIN_KINASE_ST"/>
    <property type="match status" value="1"/>
</dbReference>
<comment type="catalytic activity">
    <reaction evidence="18">
        <text>L-threonyl-[protein] + ATP = O-phospho-L-threonyl-[protein] + ADP + H(+)</text>
        <dbReference type="Rhea" id="RHEA:46608"/>
        <dbReference type="Rhea" id="RHEA-COMP:11060"/>
        <dbReference type="Rhea" id="RHEA-COMP:11605"/>
        <dbReference type="ChEBI" id="CHEBI:15378"/>
        <dbReference type="ChEBI" id="CHEBI:30013"/>
        <dbReference type="ChEBI" id="CHEBI:30616"/>
        <dbReference type="ChEBI" id="CHEBI:61977"/>
        <dbReference type="ChEBI" id="CHEBI:456216"/>
        <dbReference type="EC" id="2.7.11.1"/>
    </reaction>
</comment>
<dbReference type="AlphaFoldDB" id="A0ABC8SNU9"/>
<dbReference type="PROSITE" id="PS00107">
    <property type="entry name" value="PROTEIN_KINASE_ATP"/>
    <property type="match status" value="1"/>
</dbReference>
<evidence type="ECO:0000256" key="20">
    <source>
        <dbReference type="PROSITE-ProRule" id="PRU10141"/>
    </source>
</evidence>
<feature type="signal peptide" evidence="22">
    <location>
        <begin position="1"/>
        <end position="35"/>
    </location>
</feature>
<protein>
    <recommendedName>
        <fullName evidence="4">non-specific serine/threonine protein kinase</fullName>
        <ecNumber evidence="4">2.7.11.1</ecNumber>
    </recommendedName>
</protein>
<dbReference type="Pfam" id="PF00139">
    <property type="entry name" value="Lectin_legB"/>
    <property type="match status" value="1"/>
</dbReference>
<evidence type="ECO:0000256" key="10">
    <source>
        <dbReference type="ARBA" id="ARBA00022734"/>
    </source>
</evidence>
<evidence type="ECO:0000256" key="3">
    <source>
        <dbReference type="ARBA" id="ARBA00010217"/>
    </source>
</evidence>
<keyword evidence="15 21" id="KW-0472">Membrane</keyword>
<proteinExistence type="inferred from homology"/>
<dbReference type="Proteomes" id="UP001642360">
    <property type="component" value="Unassembled WGS sequence"/>
</dbReference>
<keyword evidence="12" id="KW-0418">Kinase</keyword>
<keyword evidence="11 20" id="KW-0547">Nucleotide-binding</keyword>
<sequence>KNRKKSSLTSVMATPPRSLNFLIFILIFTKLLAIAQDDDTQFMYHGFRDSKLYIDGQAVIRPNGLLRLTNTSDGETGHAFYPNPVRFNSSSSSGSAQSLSFSTYFVFAITTDFDIPKGHGFAFVISPSLTFTQRGLTNQFLGIFNSTNNGLASNHVFAIEFDTMKNPDFDDIDGNHVGIDINSLISNISVTVTYFSNTEGVNKTLDLTSKTPTQVWIDYDGVKKNLVVTLAPVRIAKPNRPLLNVSIDLSPILFDYMYVGFSAAAGAAKLTGSNHYILGWSFNKTGPAQILDVSILPPVPGVMITKGTLVRDVTISVAVVLVVLIITTGGIAYIKHRRKYAEVREDWEVEYGPQRFSYKDLYKATKGFNHKELLGAGGFGQVFRGILSSSNAQVAVKRVSHESNQGMREFVAEIASMGRLRHRNLVALLGYCRRKGELLLVYDCMPHGSLDKFLHSNEKPSLNWAQRYQILRGIASGLLYLHEGWEKVVLHRDVKASNVLLDADFNGRLGDFGLARLYDHGENPKTTHVVGTFGYIAPELAKTGKATTSTDVFAFAAFMLEVACGQRPLKVHGFDDKILVQWVLEKWQEGAILEASDPRLRGEFVAEEMELVLKLGLLCSHYNPVSRPSMRQVMQYLDGDAMFSEVFIDDAGIGMAALMGNGISNEFAMTFPSSSSENISANALSGTESLLYMGR</sequence>
<comment type="caution">
    <text evidence="24">The sequence shown here is derived from an EMBL/GenBank/DDBJ whole genome shotgun (WGS) entry which is preliminary data.</text>
</comment>
<reference evidence="24 25" key="1">
    <citation type="submission" date="2024-02" db="EMBL/GenBank/DDBJ databases">
        <authorList>
            <person name="Vignale AGUSTIN F."/>
            <person name="Sosa J E."/>
            <person name="Modenutti C."/>
        </authorList>
    </citation>
    <scope>NUCLEOTIDE SEQUENCE [LARGE SCALE GENOMIC DNA]</scope>
</reference>
<dbReference type="InterPro" id="IPR008271">
    <property type="entry name" value="Ser/Thr_kinase_AS"/>
</dbReference>
<dbReference type="GO" id="GO:0030246">
    <property type="term" value="F:carbohydrate binding"/>
    <property type="evidence" value="ECO:0007669"/>
    <property type="project" value="UniProtKB-KW"/>
</dbReference>
<gene>
    <name evidence="24" type="ORF">ILEXP_LOCUS27536</name>
</gene>
<feature type="transmembrane region" description="Helical" evidence="21">
    <location>
        <begin position="313"/>
        <end position="334"/>
    </location>
</feature>
<feature type="domain" description="Protein kinase" evidence="23">
    <location>
        <begin position="368"/>
        <end position="643"/>
    </location>
</feature>
<dbReference type="GO" id="GO:0051707">
    <property type="term" value="P:response to other organism"/>
    <property type="evidence" value="ECO:0007669"/>
    <property type="project" value="UniProtKB-ARBA"/>
</dbReference>
<evidence type="ECO:0000256" key="19">
    <source>
        <dbReference type="ARBA" id="ARBA00048679"/>
    </source>
</evidence>
<keyword evidence="13 20" id="KW-0067">ATP-binding</keyword>
<keyword evidence="25" id="KW-1185">Reference proteome</keyword>
<dbReference type="GO" id="GO:0005886">
    <property type="term" value="C:plasma membrane"/>
    <property type="evidence" value="ECO:0007669"/>
    <property type="project" value="UniProtKB-SubCell"/>
</dbReference>
<dbReference type="InterPro" id="IPR001220">
    <property type="entry name" value="Legume_lectin_dom"/>
</dbReference>
<evidence type="ECO:0000259" key="23">
    <source>
        <dbReference type="PROSITE" id="PS50011"/>
    </source>
</evidence>
<dbReference type="Gene3D" id="2.60.120.200">
    <property type="match status" value="1"/>
</dbReference>
<keyword evidence="5" id="KW-1003">Cell membrane</keyword>
<dbReference type="PROSITE" id="PS50011">
    <property type="entry name" value="PROTEIN_KINASE_DOM"/>
    <property type="match status" value="1"/>
</dbReference>
<evidence type="ECO:0000256" key="21">
    <source>
        <dbReference type="SAM" id="Phobius"/>
    </source>
</evidence>
<dbReference type="Pfam" id="PF07714">
    <property type="entry name" value="PK_Tyr_Ser-Thr"/>
    <property type="match status" value="1"/>
</dbReference>
<dbReference type="InterPro" id="IPR000719">
    <property type="entry name" value="Prot_kinase_dom"/>
</dbReference>
<feature type="binding site" evidence="20">
    <location>
        <position position="397"/>
    </location>
    <ligand>
        <name>ATP</name>
        <dbReference type="ChEBI" id="CHEBI:30616"/>
    </ligand>
</feature>
<evidence type="ECO:0000256" key="18">
    <source>
        <dbReference type="ARBA" id="ARBA00047899"/>
    </source>
</evidence>
<dbReference type="EMBL" id="CAUOFW020003258">
    <property type="protein sequence ID" value="CAK9158871.1"/>
    <property type="molecule type" value="Genomic_DNA"/>
</dbReference>
<dbReference type="FunFam" id="2.60.120.200:FF:000096">
    <property type="entry name" value="L-type lectin-domain containing receptor kinase V.9"/>
    <property type="match status" value="1"/>
</dbReference>